<keyword evidence="9" id="KW-0325">Glycoprotein</keyword>
<dbReference type="SMART" id="SM00181">
    <property type="entry name" value="EGF"/>
    <property type="match status" value="16"/>
</dbReference>
<dbReference type="PROSITE" id="PS51364">
    <property type="entry name" value="TB"/>
    <property type="match status" value="3"/>
</dbReference>
<feature type="domain" description="TB" evidence="20">
    <location>
        <begin position="888"/>
        <end position="942"/>
    </location>
</feature>
<accession>A0AAU9Z541</accession>
<proteinExistence type="inferred from homology"/>
<sequence length="1221" mass="134038">MPSSWGHVDLTVCGGGGEVLVDYLTFRKLTEFPHCLFSFLVICHLPCMNGGQCSSRDKCQCPPDFTGKLCQIPVLGASGPKLYQHSQLPGKTLGTHVIHSTHTLPLTMTSQQGVKVKFPPNIVNIHVKHPPEASVQIHQVSRIDGPMGQKVKAAQPGQPQVSYQGPPIQKTQTVHSTYSHQQLIPHVYPVAAKTQLGRCFQETIGSQVSNINECQLQGVCPNGECLNTMGSYRCSCKMGFGPDPTFSSCVPDPPVISEEKGPCYRLVSPGRHCMHPLSVHLTKQICCCSVGKAWGPHCEKCPLPGTAAFKEICPGGMGYTVSGVHRRRPVHQHIGKEAVFVKPKNTQPVAKSTHPPPLPAKAEPVEASTSLRERRPGMVEPEVVTAPPEKEIPSLDREKNRLEPGQPQLSPGISTIHLRPQFPVVIEKTSPPVPVEVAPEASTSSASQVIAPTQVTEINECTVNPDICGAGHCINLPVRYTCICYDGYRFSDQQRKCVDIDECAQVQHLCSQGRCENTEGSFLCICPAGFMASEEGTNCIDVDECLRPDVCREGRCINTVGAFRCEYCDSGYRMTRRGHCEDIDECLTPSTCPDEQCVNSPGSYQCIPCTEGFRGWNGQCLDVDECLQPKVCTNGSCTNLEGSYMCSCHKGYSPTPDHRHCQDIDECQQGNLCMNGQCKNTDGSFRCTCGQGYQLSAAKDQCEDIDECQHHQLCSHGQCRNTEGSFQCVCNQGYRASVLGDHCEDINECLEGSRVCQGGDCINTAGSYDCTCPDGFQLNDNKGCQDIDECVNNTVCDSHGFCDNTAGSFRCLCYQGFQAPQDGQGCVDVNECELLSGVCGEAFCENVEGSFLCVCADESQEYSPMTGQCRSRATEDSSVNHQPREEKKECYYNLNDASLCDNVLAPNVTKQECCCTSGAGWGDNCEIFPCPVQGTAEFMEMCPRGKGFVPIGESSYDTGGERYKDADECLLFGEEICKNGYCLNTQPGYECYCKQGTYYDPVKLQCFDMDECQDPNSCIDGQCVNTEGSYNCFCTHPMVLDASEKRCVQPTESNEQIEETDVYQDLCWEHLSEEYVCSRPLVGKQTTYTECCCLYGEAWGMQCALCPMKDSGFLNTFEELQAEECGILNGCENGRCVRVQEGYTCDCFDGYHLDMAKMTCVDVNECSELNNRMSLCKNAKCINTEGSYKCLCLPGYVQSDKPNYCTLPNTALNLDKDGDLE</sequence>
<feature type="domain" description="TB" evidence="20">
    <location>
        <begin position="1065"/>
        <end position="1111"/>
    </location>
</feature>
<feature type="domain" description="EGF-like" evidence="19">
    <location>
        <begin position="704"/>
        <end position="744"/>
    </location>
</feature>
<evidence type="ECO:0000256" key="11">
    <source>
        <dbReference type="ARBA" id="ARBA00023278"/>
    </source>
</evidence>
<evidence type="ECO:0000256" key="3">
    <source>
        <dbReference type="ARBA" id="ARBA00022530"/>
    </source>
</evidence>
<dbReference type="PROSITE" id="PS00022">
    <property type="entry name" value="EGF_1"/>
    <property type="match status" value="1"/>
</dbReference>
<evidence type="ECO:0000256" key="18">
    <source>
        <dbReference type="SAM" id="MobiDB-lite"/>
    </source>
</evidence>
<keyword evidence="5" id="KW-0597">Phosphoprotein</keyword>
<dbReference type="FunFam" id="3.90.290.10:FF:000001">
    <property type="entry name" value="Latent-transforming growth factor beta-binding protein 3 isoform 1"/>
    <property type="match status" value="1"/>
</dbReference>
<dbReference type="InterPro" id="IPR000742">
    <property type="entry name" value="EGF"/>
</dbReference>
<dbReference type="PROSITE" id="PS01186">
    <property type="entry name" value="EGF_2"/>
    <property type="match status" value="6"/>
</dbReference>
<feature type="compositionally biased region" description="Basic and acidic residues" evidence="18">
    <location>
        <begin position="388"/>
        <end position="402"/>
    </location>
</feature>
<keyword evidence="2" id="KW-0964">Secreted</keyword>
<dbReference type="InterPro" id="IPR049883">
    <property type="entry name" value="NOTCH1_EGF-like"/>
</dbReference>
<dbReference type="FunFam" id="2.10.25.10:FF:000115">
    <property type="entry name" value="latent-transforming growth factor beta-binding protein 4 isoform X2"/>
    <property type="match status" value="1"/>
</dbReference>
<reference evidence="21" key="1">
    <citation type="submission" date="2022-06" db="EMBL/GenBank/DDBJ databases">
        <authorList>
            <person name="Andreotti S."/>
            <person name="Wyler E."/>
        </authorList>
    </citation>
    <scope>NUCLEOTIDE SEQUENCE</scope>
</reference>
<evidence type="ECO:0000313" key="21">
    <source>
        <dbReference type="EMBL" id="CAH6786985.1"/>
    </source>
</evidence>
<evidence type="ECO:0000256" key="12">
    <source>
        <dbReference type="ARBA" id="ARBA00038081"/>
    </source>
</evidence>
<dbReference type="FunFam" id="2.10.25.10:FF:000198">
    <property type="entry name" value="latent-transforming growth factor beta-binding protein 1 isoform X1"/>
    <property type="match status" value="1"/>
</dbReference>
<dbReference type="InterPro" id="IPR000152">
    <property type="entry name" value="EGF-type_Asp/Asn_hydroxyl_site"/>
</dbReference>
<keyword evidence="4 17" id="KW-0245">EGF-like domain</keyword>
<comment type="caution">
    <text evidence="21">The sequence shown here is derived from an EMBL/GenBank/DDBJ whole genome shotgun (WGS) entry which is preliminary data.</text>
</comment>
<dbReference type="InterPro" id="IPR009030">
    <property type="entry name" value="Growth_fac_rcpt_cys_sf"/>
</dbReference>
<evidence type="ECO:0000256" key="4">
    <source>
        <dbReference type="ARBA" id="ARBA00022536"/>
    </source>
</evidence>
<dbReference type="PROSITE" id="PS50026">
    <property type="entry name" value="EGF_3"/>
    <property type="match status" value="9"/>
</dbReference>
<dbReference type="InterPro" id="IPR001881">
    <property type="entry name" value="EGF-like_Ca-bd_dom"/>
</dbReference>
<dbReference type="FunFam" id="2.10.25.10:FF:000019">
    <property type="entry name" value="latent-transforming growth factor beta-binding protein 1 isoform X2"/>
    <property type="match status" value="5"/>
</dbReference>
<evidence type="ECO:0000256" key="15">
    <source>
        <dbReference type="ARBA" id="ARBA00072992"/>
    </source>
</evidence>
<keyword evidence="3" id="KW-0272">Extracellular matrix</keyword>
<feature type="domain" description="EGF-like" evidence="19">
    <location>
        <begin position="663"/>
        <end position="703"/>
    </location>
</feature>
<evidence type="ECO:0000256" key="17">
    <source>
        <dbReference type="PROSITE-ProRule" id="PRU00076"/>
    </source>
</evidence>
<protein>
    <recommendedName>
        <fullName evidence="15">Latent-transforming growth factor beta-binding protein 1</fullName>
    </recommendedName>
    <alternativeName>
        <fullName evidence="16">Transforming growth factor beta-1-binding protein 1</fullName>
    </alternativeName>
</protein>
<comment type="caution">
    <text evidence="17">Lacks conserved residue(s) required for the propagation of feature annotation.</text>
</comment>
<keyword evidence="8 17" id="KW-1015">Disulfide bond</keyword>
<evidence type="ECO:0000256" key="16">
    <source>
        <dbReference type="ARBA" id="ARBA00075443"/>
    </source>
</evidence>
<dbReference type="Gene3D" id="3.90.290.10">
    <property type="entry name" value="TGF-beta binding (TB) domain"/>
    <property type="match status" value="3"/>
</dbReference>
<dbReference type="InterPro" id="IPR013032">
    <property type="entry name" value="EGF-like_CS"/>
</dbReference>
<gene>
    <name evidence="21" type="primary">Ltbp1</name>
    <name evidence="21" type="ORF">PHOROB_LOCUS4935</name>
</gene>
<feature type="domain" description="EGF-like" evidence="19">
    <location>
        <begin position="499"/>
        <end position="540"/>
    </location>
</feature>
<comment type="subcellular location">
    <subcellularLocation>
        <location evidence="1">Secreted</location>
        <location evidence="1">Extracellular space</location>
        <location evidence="1">Extracellular matrix</location>
    </subcellularLocation>
</comment>
<dbReference type="Pfam" id="PF00683">
    <property type="entry name" value="TB"/>
    <property type="match status" value="3"/>
</dbReference>
<name>A0AAU9Z541_PHORO</name>
<evidence type="ECO:0000256" key="9">
    <source>
        <dbReference type="ARBA" id="ARBA00023180"/>
    </source>
</evidence>
<feature type="domain" description="EGF-like" evidence="19">
    <location>
        <begin position="39"/>
        <end position="71"/>
    </location>
</feature>
<keyword evidence="7" id="KW-0677">Repeat</keyword>
<evidence type="ECO:0000256" key="6">
    <source>
        <dbReference type="ARBA" id="ARBA00022729"/>
    </source>
</evidence>
<evidence type="ECO:0000256" key="14">
    <source>
        <dbReference type="ARBA" id="ARBA00062844"/>
    </source>
</evidence>
<dbReference type="PROSITE" id="PS00010">
    <property type="entry name" value="ASX_HYDROXYL"/>
    <property type="match status" value="10"/>
</dbReference>
<dbReference type="FunFam" id="3.90.290.10:FF:000012">
    <property type="entry name" value="latent-transforming growth factor beta-binding protein 1 isoform X2"/>
    <property type="match status" value="1"/>
</dbReference>
<dbReference type="SUPFAM" id="SSF57196">
    <property type="entry name" value="EGF/Laminin"/>
    <property type="match status" value="8"/>
</dbReference>
<keyword evidence="11" id="KW-0379">Hydroxylation</keyword>
<dbReference type="GO" id="GO:0005509">
    <property type="term" value="F:calcium ion binding"/>
    <property type="evidence" value="ECO:0007669"/>
    <property type="project" value="InterPro"/>
</dbReference>
<keyword evidence="6" id="KW-0732">Signal</keyword>
<feature type="region of interest" description="Disordered" evidence="18">
    <location>
        <begin position="345"/>
        <end position="414"/>
    </location>
</feature>
<evidence type="ECO:0000256" key="2">
    <source>
        <dbReference type="ARBA" id="ARBA00022525"/>
    </source>
</evidence>
<dbReference type="Proteomes" id="UP001152836">
    <property type="component" value="Unassembled WGS sequence"/>
</dbReference>
<dbReference type="PANTHER" id="PTHR24050:SF28">
    <property type="entry name" value="UROMODULIN-LIKE"/>
    <property type="match status" value="1"/>
</dbReference>
<feature type="disulfide bond" evidence="17">
    <location>
        <begin position="43"/>
        <end position="53"/>
    </location>
</feature>
<organism evidence="21 22">
    <name type="scientific">Phodopus roborovskii</name>
    <name type="common">Roborovski's desert hamster</name>
    <name type="synonym">Cricetulus roborovskii</name>
    <dbReference type="NCBI Taxonomy" id="109678"/>
    <lineage>
        <taxon>Eukaryota</taxon>
        <taxon>Metazoa</taxon>
        <taxon>Chordata</taxon>
        <taxon>Craniata</taxon>
        <taxon>Vertebrata</taxon>
        <taxon>Euteleostomi</taxon>
        <taxon>Mammalia</taxon>
        <taxon>Eutheria</taxon>
        <taxon>Euarchontoglires</taxon>
        <taxon>Glires</taxon>
        <taxon>Rodentia</taxon>
        <taxon>Myomorpha</taxon>
        <taxon>Muroidea</taxon>
        <taxon>Cricetidae</taxon>
        <taxon>Cricetinae</taxon>
        <taxon>Phodopus</taxon>
    </lineage>
</organism>
<dbReference type="FunFam" id="2.10.25.10:FF:000515">
    <property type="entry name" value="latent-transforming growth factor beta-binding protein 1 isoform X6"/>
    <property type="match status" value="1"/>
</dbReference>
<feature type="domain" description="EGF-like" evidence="19">
    <location>
        <begin position="1162"/>
        <end position="1206"/>
    </location>
</feature>
<evidence type="ECO:0000259" key="20">
    <source>
        <dbReference type="PROSITE" id="PS51364"/>
    </source>
</evidence>
<comment type="similarity">
    <text evidence="12">Belongs to the LTBP family.</text>
</comment>
<keyword evidence="22" id="KW-1185">Reference proteome</keyword>
<feature type="domain" description="TB" evidence="20">
    <location>
        <begin position="261"/>
        <end position="313"/>
    </location>
</feature>
<dbReference type="InterPro" id="IPR017878">
    <property type="entry name" value="TB_dom"/>
</dbReference>
<dbReference type="SUPFAM" id="SSF57581">
    <property type="entry name" value="TB module/8-cys domain"/>
    <property type="match status" value="3"/>
</dbReference>
<dbReference type="Pfam" id="PF12661">
    <property type="entry name" value="hEGF"/>
    <property type="match status" value="1"/>
</dbReference>
<dbReference type="GO" id="GO:0019838">
    <property type="term" value="F:growth factor binding"/>
    <property type="evidence" value="ECO:0007669"/>
    <property type="project" value="UniProtKB-KW"/>
</dbReference>
<dbReference type="FunFam" id="2.10.25.10:FF:000014">
    <property type="entry name" value="Latent-transforming growth factor beta-binding protein 3"/>
    <property type="match status" value="1"/>
</dbReference>
<evidence type="ECO:0000256" key="1">
    <source>
        <dbReference type="ARBA" id="ARBA00004498"/>
    </source>
</evidence>
<evidence type="ECO:0000313" key="22">
    <source>
        <dbReference type="Proteomes" id="UP001152836"/>
    </source>
</evidence>
<evidence type="ECO:0000256" key="5">
    <source>
        <dbReference type="ARBA" id="ARBA00022553"/>
    </source>
</evidence>
<keyword evidence="10" id="KW-0340">Growth factor binding</keyword>
<dbReference type="FunFam" id="2.10.25.10:FF:000475">
    <property type="entry name" value="latent-transforming growth factor beta-binding protein 1 isoform X3"/>
    <property type="match status" value="1"/>
</dbReference>
<dbReference type="InterPro" id="IPR036773">
    <property type="entry name" value="TB_dom_sf"/>
</dbReference>
<feature type="disulfide bond" evidence="17">
    <location>
        <begin position="61"/>
        <end position="70"/>
    </location>
</feature>
<dbReference type="CDD" id="cd00054">
    <property type="entry name" value="EGF_CA"/>
    <property type="match status" value="11"/>
</dbReference>
<evidence type="ECO:0000259" key="19">
    <source>
        <dbReference type="PROSITE" id="PS50026"/>
    </source>
</evidence>
<comment type="subunit">
    <text evidence="14">Interacts with TGFB1; associates via disulfide bonds with the Latency-associated peptide chain (LAP) regulatory chain of TGFB1, leading to regulate activation of TGF-beta-1. LTBP1 does not bind directly to TGF-beta-1, the active chain of TGFB1. Interacts (via C-terminal domain) with FBN1 (via N-terminal domain). Interacts with FBN2. Interacts with ADAMTSL2. Interacts with EFEMP2.</text>
</comment>
<dbReference type="FunFam" id="2.10.25.10:FF:000046">
    <property type="entry name" value="Latent-transforming growth factor beta-binding protein 1 isoform x2"/>
    <property type="match status" value="1"/>
</dbReference>
<dbReference type="PANTHER" id="PTHR24050">
    <property type="entry name" value="PA14 DOMAIN-CONTAINING PROTEIN"/>
    <property type="match status" value="1"/>
</dbReference>
<dbReference type="FunFam" id="2.10.25.10:FF:000077">
    <property type="entry name" value="Latent-transforming growth factor beta-binding protein 3 isoform 1"/>
    <property type="match status" value="1"/>
</dbReference>
<dbReference type="SMART" id="SM00179">
    <property type="entry name" value="EGF_CA"/>
    <property type="match status" value="15"/>
</dbReference>
<dbReference type="FunFam" id="2.10.25.10:FF:000056">
    <property type="entry name" value="Latent-transforming growth factor beta-binding protein 3 isoform 2"/>
    <property type="match status" value="1"/>
</dbReference>
<evidence type="ECO:0000256" key="13">
    <source>
        <dbReference type="ARBA" id="ARBA00059743"/>
    </source>
</evidence>
<dbReference type="PROSITE" id="PS01187">
    <property type="entry name" value="EGF_CA"/>
    <property type="match status" value="6"/>
</dbReference>
<dbReference type="AlphaFoldDB" id="A0AAU9Z541"/>
<feature type="domain" description="EGF-like" evidence="19">
    <location>
        <begin position="210"/>
        <end position="247"/>
    </location>
</feature>
<dbReference type="InterPro" id="IPR018097">
    <property type="entry name" value="EGF_Ca-bd_CS"/>
</dbReference>
<dbReference type="EMBL" id="CALSGD010001392">
    <property type="protein sequence ID" value="CAH6786985.1"/>
    <property type="molecule type" value="Genomic_DNA"/>
</dbReference>
<dbReference type="FunFam" id="2.10.25.10:FF:000273">
    <property type="entry name" value="Putative latent-transforming growth factor beta-binding protein 2"/>
    <property type="match status" value="1"/>
</dbReference>
<evidence type="ECO:0000256" key="8">
    <source>
        <dbReference type="ARBA" id="ARBA00023157"/>
    </source>
</evidence>
<dbReference type="InterPro" id="IPR052235">
    <property type="entry name" value="Nephronectin_domain"/>
</dbReference>
<feature type="domain" description="EGF-like" evidence="19">
    <location>
        <begin position="786"/>
        <end position="823"/>
    </location>
</feature>
<feature type="domain" description="EGF-like" evidence="19">
    <location>
        <begin position="745"/>
        <end position="785"/>
    </location>
</feature>
<evidence type="ECO:0000256" key="10">
    <source>
        <dbReference type="ARBA" id="ARBA00023183"/>
    </source>
</evidence>
<dbReference type="Pfam" id="PF07645">
    <property type="entry name" value="EGF_CA"/>
    <property type="match status" value="14"/>
</dbReference>
<comment type="function">
    <text evidence="13">Key regulator of transforming growth factor beta (TGFB1, TGFB2 and TGFB3) that controls TGF-beta activation by maintaining it in a latent state during storage in extracellular space. Associates specifically via disulfide bonds with the Latency-associated peptide (LAP), which is the regulatory chain of TGF-beta, and regulates integrin-dependent activation of TGF-beta. Outcompeted by LRRC32/GARP for binding to LAP regulatory chain of TGF-beta.</text>
</comment>
<dbReference type="Gene3D" id="2.10.25.10">
    <property type="entry name" value="Laminin"/>
    <property type="match status" value="16"/>
</dbReference>
<dbReference type="SUPFAM" id="SSF57184">
    <property type="entry name" value="Growth factor receptor domain"/>
    <property type="match status" value="3"/>
</dbReference>
<evidence type="ECO:0000256" key="7">
    <source>
        <dbReference type="ARBA" id="ARBA00022737"/>
    </source>
</evidence>
<feature type="domain" description="EGF-like" evidence="19">
    <location>
        <begin position="622"/>
        <end position="662"/>
    </location>
</feature>